<protein>
    <submittedName>
        <fullName evidence="7">MFS family permease</fullName>
    </submittedName>
</protein>
<evidence type="ECO:0000256" key="5">
    <source>
        <dbReference type="SAM" id="Phobius"/>
    </source>
</evidence>
<keyword evidence="3 5" id="KW-1133">Transmembrane helix</keyword>
<comment type="caution">
    <text evidence="7">The sequence shown here is derived from an EMBL/GenBank/DDBJ whole genome shotgun (WGS) entry which is preliminary data.</text>
</comment>
<feature type="domain" description="Major facilitator superfamily (MFS) profile" evidence="6">
    <location>
        <begin position="18"/>
        <end position="406"/>
    </location>
</feature>
<dbReference type="PROSITE" id="PS00216">
    <property type="entry name" value="SUGAR_TRANSPORT_1"/>
    <property type="match status" value="1"/>
</dbReference>
<evidence type="ECO:0000256" key="3">
    <source>
        <dbReference type="ARBA" id="ARBA00022989"/>
    </source>
</evidence>
<dbReference type="InterPro" id="IPR011701">
    <property type="entry name" value="MFS"/>
</dbReference>
<keyword evidence="8" id="KW-1185">Reference proteome</keyword>
<gene>
    <name evidence="7" type="ORF">FHU41_002155</name>
</gene>
<dbReference type="SUPFAM" id="SSF103473">
    <property type="entry name" value="MFS general substrate transporter"/>
    <property type="match status" value="1"/>
</dbReference>
<dbReference type="Gene3D" id="1.20.1250.20">
    <property type="entry name" value="MFS general substrate transporter like domains"/>
    <property type="match status" value="2"/>
</dbReference>
<dbReference type="EMBL" id="JACBYQ010000002">
    <property type="protein sequence ID" value="NYE95905.1"/>
    <property type="molecule type" value="Genomic_DNA"/>
</dbReference>
<evidence type="ECO:0000259" key="6">
    <source>
        <dbReference type="PROSITE" id="PS50850"/>
    </source>
</evidence>
<dbReference type="GO" id="GO:0005886">
    <property type="term" value="C:plasma membrane"/>
    <property type="evidence" value="ECO:0007669"/>
    <property type="project" value="UniProtKB-SubCell"/>
</dbReference>
<feature type="transmembrane region" description="Helical" evidence="5">
    <location>
        <begin position="294"/>
        <end position="312"/>
    </location>
</feature>
<dbReference type="RefSeq" id="WP_179389630.1">
    <property type="nucleotide sequence ID" value="NZ_JACBYQ010000002.1"/>
</dbReference>
<dbReference type="InterPro" id="IPR036259">
    <property type="entry name" value="MFS_trans_sf"/>
</dbReference>
<dbReference type="PANTHER" id="PTHR23528:SF1">
    <property type="entry name" value="MAJOR FACILITATOR SUPERFAMILY (MFS) PROFILE DOMAIN-CONTAINING PROTEIN"/>
    <property type="match status" value="1"/>
</dbReference>
<keyword evidence="2 5" id="KW-0812">Transmembrane</keyword>
<proteinExistence type="predicted"/>
<feature type="transmembrane region" description="Helical" evidence="5">
    <location>
        <begin position="111"/>
        <end position="134"/>
    </location>
</feature>
<feature type="transmembrane region" description="Helical" evidence="5">
    <location>
        <begin position="224"/>
        <end position="247"/>
    </location>
</feature>
<evidence type="ECO:0000256" key="1">
    <source>
        <dbReference type="ARBA" id="ARBA00004651"/>
    </source>
</evidence>
<feature type="transmembrane region" description="Helical" evidence="5">
    <location>
        <begin position="356"/>
        <end position="378"/>
    </location>
</feature>
<sequence length="406" mass="42457">MPANKGEGRTRLGRFVPLLLAAQLGWSIPNNAASALLQAGSSTIAPNDKIGFYATMSTIGAILAVVAIILGGALSDRTRTRFGKRIPWIIGGSVLATLGLFSTGLTTNPVLVIAGFALYQMALNAMLGAIFALTPDYLAQSVLGRASAVSGAGVLLGGILGGIISAIFITVPQQGLMIIPWLILIAAIVLGIFLPPRPNVDEARESLSLLGFLKYLRPPKDGQFWWVFAGRFLFILALFMTVQYQYFIATEYLGLETQAAGNLLALTSIVLAICAGAATLVAGPLSDRIGRKPFVIGAPLMAAVGVLPLIFAHQPWALVVFFVLGGLAYGGYLSVDAALMVEVLPNQESTAKDLAVLNAANSLPLVFAPALAGLLVTIGGYQGSFIATVVTAVAGAVCIFFVKRVR</sequence>
<reference evidence="7 8" key="1">
    <citation type="submission" date="2020-07" db="EMBL/GenBank/DDBJ databases">
        <title>Sequencing the genomes of 1000 actinobacteria strains.</title>
        <authorList>
            <person name="Klenk H.-P."/>
        </authorList>
    </citation>
    <scope>NUCLEOTIDE SEQUENCE [LARGE SCALE GENOMIC DNA]</scope>
    <source>
        <strain evidence="7 8">DSM 102047</strain>
    </source>
</reference>
<feature type="transmembrane region" description="Helical" evidence="5">
    <location>
        <begin position="259"/>
        <end position="282"/>
    </location>
</feature>
<dbReference type="GO" id="GO:0022857">
    <property type="term" value="F:transmembrane transporter activity"/>
    <property type="evidence" value="ECO:0007669"/>
    <property type="project" value="InterPro"/>
</dbReference>
<dbReference type="InterPro" id="IPR020846">
    <property type="entry name" value="MFS_dom"/>
</dbReference>
<feature type="transmembrane region" description="Helical" evidence="5">
    <location>
        <begin position="146"/>
        <end position="169"/>
    </location>
</feature>
<feature type="transmembrane region" description="Helical" evidence="5">
    <location>
        <begin position="175"/>
        <end position="194"/>
    </location>
</feature>
<dbReference type="PROSITE" id="PS50850">
    <property type="entry name" value="MFS"/>
    <property type="match status" value="1"/>
</dbReference>
<keyword evidence="4 5" id="KW-0472">Membrane</keyword>
<dbReference type="AlphaFoldDB" id="A0A7Y9LUK8"/>
<feature type="transmembrane region" description="Helical" evidence="5">
    <location>
        <begin position="318"/>
        <end position="344"/>
    </location>
</feature>
<dbReference type="InterPro" id="IPR005829">
    <property type="entry name" value="Sugar_transporter_CS"/>
</dbReference>
<evidence type="ECO:0000256" key="4">
    <source>
        <dbReference type="ARBA" id="ARBA00023136"/>
    </source>
</evidence>
<organism evidence="7 8">
    <name type="scientific">Psychromicrobium silvestre</name>
    <dbReference type="NCBI Taxonomy" id="1645614"/>
    <lineage>
        <taxon>Bacteria</taxon>
        <taxon>Bacillati</taxon>
        <taxon>Actinomycetota</taxon>
        <taxon>Actinomycetes</taxon>
        <taxon>Micrococcales</taxon>
        <taxon>Micrococcaceae</taxon>
        <taxon>Psychromicrobium</taxon>
    </lineage>
</organism>
<feature type="transmembrane region" description="Helical" evidence="5">
    <location>
        <begin position="50"/>
        <end position="74"/>
    </location>
</feature>
<comment type="subcellular location">
    <subcellularLocation>
        <location evidence="1">Cell membrane</location>
        <topology evidence="1">Multi-pass membrane protein</topology>
    </subcellularLocation>
</comment>
<dbReference type="PANTHER" id="PTHR23528">
    <property type="match status" value="1"/>
</dbReference>
<feature type="transmembrane region" description="Helical" evidence="5">
    <location>
        <begin position="86"/>
        <end position="105"/>
    </location>
</feature>
<feature type="transmembrane region" description="Helical" evidence="5">
    <location>
        <begin position="384"/>
        <end position="402"/>
    </location>
</feature>
<evidence type="ECO:0000256" key="2">
    <source>
        <dbReference type="ARBA" id="ARBA00022692"/>
    </source>
</evidence>
<evidence type="ECO:0000313" key="8">
    <source>
        <dbReference type="Proteomes" id="UP000521748"/>
    </source>
</evidence>
<name>A0A7Y9LUK8_9MICC</name>
<dbReference type="Pfam" id="PF07690">
    <property type="entry name" value="MFS_1"/>
    <property type="match status" value="1"/>
</dbReference>
<evidence type="ECO:0000313" key="7">
    <source>
        <dbReference type="EMBL" id="NYE95905.1"/>
    </source>
</evidence>
<accession>A0A7Y9LUK8</accession>
<dbReference type="Proteomes" id="UP000521748">
    <property type="component" value="Unassembled WGS sequence"/>
</dbReference>